<sequence>MRFSSLTICFIINIIICFGIPIGYLIYLIAAKKRGIKSFFIGVLVFLISQVFLRLPIIQYILPKMEWYSIMTVLHPISYCIFLGATAGLFEEVGRFLGFKLALKKNRSWFDGLSFGMGHGGIEAMIISGASSVQNLLILISLNKGSYDSSKYGLSEERVRALFETTNSMNVLFGGIERIFAILLHIGLTLLILYGINKGKKRYLGLAILIHGAIDSSLAIFMNLGFSVYLVELLCGIYAAVLLIFSIKIKRQFKGEVDKGEEII</sequence>
<feature type="transmembrane region" description="Helical" evidence="1">
    <location>
        <begin position="179"/>
        <end position="196"/>
    </location>
</feature>
<dbReference type="RefSeq" id="WP_218319807.1">
    <property type="nucleotide sequence ID" value="NZ_JAEEGC010000032.1"/>
</dbReference>
<dbReference type="AlphaFoldDB" id="A0A949TIB9"/>
<keyword evidence="1" id="KW-0472">Membrane</keyword>
<feature type="transmembrane region" description="Helical" evidence="1">
    <location>
        <begin position="203"/>
        <end position="222"/>
    </location>
</feature>
<keyword evidence="2" id="KW-0645">Protease</keyword>
<evidence type="ECO:0000313" key="3">
    <source>
        <dbReference type="Proteomes" id="UP000694308"/>
    </source>
</evidence>
<keyword evidence="3" id="KW-1185">Reference proteome</keyword>
<keyword evidence="2" id="KW-0482">Metalloprotease</keyword>
<protein>
    <submittedName>
        <fullName evidence="2">YhfC family intramembrane metalloprotease</fullName>
    </submittedName>
</protein>
<reference evidence="2" key="1">
    <citation type="submission" date="2020-12" db="EMBL/GenBank/DDBJ databases">
        <title>Clostridium thailandense sp. nov., a novel acetogenic bacterium isolated from peat land soil in Thailand.</title>
        <authorList>
            <person name="Chaikitkaew S."/>
            <person name="Birkeland N.K."/>
        </authorList>
    </citation>
    <scope>NUCLEOTIDE SEQUENCE</scope>
    <source>
        <strain evidence="2">PL3</strain>
    </source>
</reference>
<organism evidence="2 3">
    <name type="scientific">Clostridium thailandense</name>
    <dbReference type="NCBI Taxonomy" id="2794346"/>
    <lineage>
        <taxon>Bacteria</taxon>
        <taxon>Bacillati</taxon>
        <taxon>Bacillota</taxon>
        <taxon>Clostridia</taxon>
        <taxon>Eubacteriales</taxon>
        <taxon>Clostridiaceae</taxon>
        <taxon>Clostridium</taxon>
    </lineage>
</organism>
<keyword evidence="1" id="KW-1133">Transmembrane helix</keyword>
<keyword evidence="2" id="KW-0378">Hydrolase</keyword>
<gene>
    <name evidence="2" type="ORF">I6U48_07560</name>
</gene>
<dbReference type="Proteomes" id="UP000694308">
    <property type="component" value="Unassembled WGS sequence"/>
</dbReference>
<name>A0A949TIB9_9CLOT</name>
<dbReference type="InterPro" id="IPR011397">
    <property type="entry name" value="YhfC"/>
</dbReference>
<feature type="transmembrane region" description="Helical" evidence="1">
    <location>
        <begin position="67"/>
        <end position="90"/>
    </location>
</feature>
<accession>A0A949TIB9</accession>
<proteinExistence type="predicted"/>
<dbReference type="Pfam" id="PF10086">
    <property type="entry name" value="YhfC"/>
    <property type="match status" value="1"/>
</dbReference>
<comment type="caution">
    <text evidence="2">The sequence shown here is derived from an EMBL/GenBank/DDBJ whole genome shotgun (WGS) entry which is preliminary data.</text>
</comment>
<dbReference type="EMBL" id="JAEEGC010000032">
    <property type="protein sequence ID" value="MBV7272775.1"/>
    <property type="molecule type" value="Genomic_DNA"/>
</dbReference>
<feature type="transmembrane region" description="Helical" evidence="1">
    <location>
        <begin position="228"/>
        <end position="247"/>
    </location>
</feature>
<feature type="transmembrane region" description="Helical" evidence="1">
    <location>
        <begin position="6"/>
        <end position="27"/>
    </location>
</feature>
<keyword evidence="1" id="KW-0812">Transmembrane</keyword>
<evidence type="ECO:0000256" key="1">
    <source>
        <dbReference type="SAM" id="Phobius"/>
    </source>
</evidence>
<feature type="transmembrane region" description="Helical" evidence="1">
    <location>
        <begin position="124"/>
        <end position="142"/>
    </location>
</feature>
<feature type="transmembrane region" description="Helical" evidence="1">
    <location>
        <begin position="39"/>
        <end position="61"/>
    </location>
</feature>
<dbReference type="PIRSF" id="PIRSF033101">
    <property type="entry name" value="UCP033101"/>
    <property type="match status" value="1"/>
</dbReference>
<evidence type="ECO:0000313" key="2">
    <source>
        <dbReference type="EMBL" id="MBV7272775.1"/>
    </source>
</evidence>
<dbReference type="GO" id="GO:0008237">
    <property type="term" value="F:metallopeptidase activity"/>
    <property type="evidence" value="ECO:0007669"/>
    <property type="project" value="UniProtKB-KW"/>
</dbReference>